<dbReference type="RefSeq" id="WP_140743152.1">
    <property type="nucleotide sequence ID" value="NZ_RCZM01000006.1"/>
</dbReference>
<accession>A0A502CQF6</accession>
<dbReference type="Gene3D" id="3.40.50.300">
    <property type="entry name" value="P-loop containing nucleotide triphosphate hydrolases"/>
    <property type="match status" value="1"/>
</dbReference>
<proteinExistence type="predicted"/>
<comment type="caution">
    <text evidence="2">The sequence shown here is derived from an EMBL/GenBank/DDBJ whole genome shotgun (WGS) entry which is preliminary data.</text>
</comment>
<keyword evidence="3" id="KW-1185">Reference proteome</keyword>
<organism evidence="2 3">
    <name type="scientific">Pedococcus bigeumensis</name>
    <dbReference type="NCBI Taxonomy" id="433644"/>
    <lineage>
        <taxon>Bacteria</taxon>
        <taxon>Bacillati</taxon>
        <taxon>Actinomycetota</taxon>
        <taxon>Actinomycetes</taxon>
        <taxon>Micrococcales</taxon>
        <taxon>Intrasporangiaceae</taxon>
        <taxon>Pedococcus</taxon>
    </lineage>
</organism>
<dbReference type="AlphaFoldDB" id="A0A502CQF6"/>
<protein>
    <submittedName>
        <fullName evidence="2">ATPase</fullName>
    </submittedName>
</protein>
<feature type="compositionally biased region" description="Acidic residues" evidence="1">
    <location>
        <begin position="838"/>
        <end position="847"/>
    </location>
</feature>
<dbReference type="Proteomes" id="UP000317722">
    <property type="component" value="Unassembled WGS sequence"/>
</dbReference>
<gene>
    <name evidence="2" type="ORF">EAH86_17690</name>
</gene>
<dbReference type="EMBL" id="RCZM01000006">
    <property type="protein sequence ID" value="TPG14036.1"/>
    <property type="molecule type" value="Genomic_DNA"/>
</dbReference>
<dbReference type="OrthoDB" id="3885223at2"/>
<reference evidence="2 3" key="1">
    <citation type="journal article" date="2019" name="Environ. Microbiol.">
        <title>Species interactions and distinct microbial communities in high Arctic permafrost affected cryosols are associated with the CH4 and CO2 gas fluxes.</title>
        <authorList>
            <person name="Altshuler I."/>
            <person name="Hamel J."/>
            <person name="Turney S."/>
            <person name="Magnuson E."/>
            <person name="Levesque R."/>
            <person name="Greer C."/>
            <person name="Whyte L.G."/>
        </authorList>
    </citation>
    <scope>NUCLEOTIDE SEQUENCE [LARGE SCALE GENOMIC DNA]</scope>
    <source>
        <strain evidence="2 3">S9.3A</strain>
    </source>
</reference>
<evidence type="ECO:0000313" key="2">
    <source>
        <dbReference type="EMBL" id="TPG14036.1"/>
    </source>
</evidence>
<name>A0A502CQF6_9MICO</name>
<evidence type="ECO:0000256" key="1">
    <source>
        <dbReference type="SAM" id="MobiDB-lite"/>
    </source>
</evidence>
<dbReference type="SUPFAM" id="SSF52540">
    <property type="entry name" value="P-loop containing nucleoside triphosphate hydrolases"/>
    <property type="match status" value="1"/>
</dbReference>
<dbReference type="InterPro" id="IPR027417">
    <property type="entry name" value="P-loop_NTPase"/>
</dbReference>
<dbReference type="Pfam" id="PF12846">
    <property type="entry name" value="AAA_10"/>
    <property type="match status" value="1"/>
</dbReference>
<sequence>MSKPGISLRRISGHCTVTADRIVAWYLLDPQGWSFRPDSVREQLIIDGADAYAQLVKRQLHIRVTTRPYPVSRWAAAHDENAPAPLPGWRNHLLTDQRHLSGRSMADKEVYVGVEIPARKGLYKALGGLAGTFSDREVSALSKEIRVTDEIMAAPGMDGAPVTPRELEWLLHRSCSLGLPAPLTLGAVDDGRWEEEDLHEFTDHVQWFAEPYARTLRVIGENEDQRVERHVCVLSVGRMTDLEIPAGIPWMQRTDQLGFPVEWSARVTIEDSAKVGMAMRRNIQKIRAQKDHYEVEHHEPAPGALDRQADKALGVEDEISMGLSGLSTRTTGWYRIAVSGASEEEALERASLLRKLYTPQITIARPADQYAIAREFIPGEKLASTAYKRRMPVTTLAAAVPAATAKVGDRVGIHLGETSGTSARVVTWEPWESTETREESGLAVLCAGLGGGKSTAGGNIIYRTVMQGVPWTVLDPSGRLTALCRLPELAEVSQAIDLLDAPPGALCTYRVIAEPRREHYDSELDWRTAQNQTEDTRRLLTSSVLRAMLPRQLQDHMLTEVALMRAVGAVSAKHTASTHEVVDALTRLDGDPDLRRHAGYIADFLNEAAKTSHGRLIFPSGYQQDYGREDPLLTVYSLRGLALPDESTANSEDLDERLSMCVLYLAAWLTQRGMYLGDVNARKGIFIDEAWALSTFSTGRRFIDRAARDSRKHNTRVLMASQNPADLLKLDLANLISAAFVGRLTGEDAQTDALRFLPGIRDGMGYESIFGTLSRPTREGRRGSREFIFSDGTGGIERIRMDLSAHPHLLAALNTTAQPDQARNRVARPELTAAPTTAEDESERESA</sequence>
<feature type="region of interest" description="Disordered" evidence="1">
    <location>
        <begin position="816"/>
        <end position="847"/>
    </location>
</feature>
<evidence type="ECO:0000313" key="3">
    <source>
        <dbReference type="Proteomes" id="UP000317722"/>
    </source>
</evidence>